<dbReference type="PANTHER" id="PTHR33164">
    <property type="entry name" value="TRANSCRIPTIONAL REGULATOR, MARR FAMILY"/>
    <property type="match status" value="1"/>
</dbReference>
<dbReference type="EMBL" id="CP059319">
    <property type="protein sequence ID" value="QTH20223.1"/>
    <property type="molecule type" value="Genomic_DNA"/>
</dbReference>
<sequence>MTRASPDPSQFNLEMFLPHRIACLHDLTQTVLAGALSELGLTVAHWRVLHCLAQLGPSDLNSIAAFTVLQQSTLSRSVAKLGQFGLVSIDRLEGDRRHLDVLITEKGLAKLSEAIDIVTTRLRETFSLSDREEGSLIREINRIVDTLVVRQARR</sequence>
<accession>A0A975CZM2</accession>
<dbReference type="SUPFAM" id="SSF46785">
    <property type="entry name" value="Winged helix' DNA-binding domain"/>
    <property type="match status" value="1"/>
</dbReference>
<reference evidence="2" key="2">
    <citation type="submission" date="2021-04" db="EMBL/GenBank/DDBJ databases">
        <title>Isolation and genomic analysis of the ibuprofen-degrading bacterium Sphingomonas strain MPO218.</title>
        <authorList>
            <person name="Aulestia M."/>
            <person name="Flores A."/>
            <person name="Mangas E.L."/>
            <person name="Perez-Pulido A.J."/>
            <person name="Santero E."/>
            <person name="Camacho E.M."/>
        </authorList>
    </citation>
    <scope>NUCLEOTIDE SEQUENCE</scope>
    <source>
        <strain evidence="2">MPO218</strain>
    </source>
</reference>
<dbReference type="Pfam" id="PF01047">
    <property type="entry name" value="MarR"/>
    <property type="match status" value="1"/>
</dbReference>
<evidence type="ECO:0000259" key="1">
    <source>
        <dbReference type="PROSITE" id="PS50995"/>
    </source>
</evidence>
<dbReference type="Gene3D" id="1.10.10.10">
    <property type="entry name" value="Winged helix-like DNA-binding domain superfamily/Winged helix DNA-binding domain"/>
    <property type="match status" value="1"/>
</dbReference>
<dbReference type="PROSITE" id="PS50995">
    <property type="entry name" value="HTH_MARR_2"/>
    <property type="match status" value="1"/>
</dbReference>
<evidence type="ECO:0000313" key="3">
    <source>
        <dbReference type="Proteomes" id="UP000664914"/>
    </source>
</evidence>
<protein>
    <submittedName>
        <fullName evidence="2">MarR family transcriptional regulator</fullName>
    </submittedName>
</protein>
<dbReference type="RefSeq" id="WP_083434631.1">
    <property type="nucleotide sequence ID" value="NZ_CP059319.1"/>
</dbReference>
<name>A0A975CZM2_9SPHN</name>
<dbReference type="InterPro" id="IPR000835">
    <property type="entry name" value="HTH_MarR-typ"/>
</dbReference>
<dbReference type="Proteomes" id="UP000664914">
    <property type="component" value="Chromosome"/>
</dbReference>
<dbReference type="GO" id="GO:0003700">
    <property type="term" value="F:DNA-binding transcription factor activity"/>
    <property type="evidence" value="ECO:0007669"/>
    <property type="project" value="InterPro"/>
</dbReference>
<gene>
    <name evidence="2" type="ORF">HRJ34_17960</name>
</gene>
<reference evidence="2" key="1">
    <citation type="submission" date="2020-07" db="EMBL/GenBank/DDBJ databases">
        <authorList>
            <person name="Camacho E."/>
        </authorList>
    </citation>
    <scope>NUCLEOTIDE SEQUENCE</scope>
    <source>
        <strain evidence="2">MPO218</strain>
    </source>
</reference>
<dbReference type="GO" id="GO:0006950">
    <property type="term" value="P:response to stress"/>
    <property type="evidence" value="ECO:0007669"/>
    <property type="project" value="TreeGrafter"/>
</dbReference>
<organism evidence="2 3">
    <name type="scientific">Rhizorhabdus wittichii</name>
    <dbReference type="NCBI Taxonomy" id="160791"/>
    <lineage>
        <taxon>Bacteria</taxon>
        <taxon>Pseudomonadati</taxon>
        <taxon>Pseudomonadota</taxon>
        <taxon>Alphaproteobacteria</taxon>
        <taxon>Sphingomonadales</taxon>
        <taxon>Sphingomonadaceae</taxon>
        <taxon>Rhizorhabdus</taxon>
    </lineage>
</organism>
<proteinExistence type="predicted"/>
<dbReference type="SMART" id="SM00347">
    <property type="entry name" value="HTH_MARR"/>
    <property type="match status" value="1"/>
</dbReference>
<dbReference type="InterPro" id="IPR036388">
    <property type="entry name" value="WH-like_DNA-bd_sf"/>
</dbReference>
<feature type="domain" description="HTH marR-type" evidence="1">
    <location>
        <begin position="1"/>
        <end position="145"/>
    </location>
</feature>
<evidence type="ECO:0000313" key="2">
    <source>
        <dbReference type="EMBL" id="QTH20223.1"/>
    </source>
</evidence>
<dbReference type="InterPro" id="IPR036390">
    <property type="entry name" value="WH_DNA-bd_sf"/>
</dbReference>
<dbReference type="PANTHER" id="PTHR33164:SF57">
    <property type="entry name" value="MARR-FAMILY TRANSCRIPTIONAL REGULATOR"/>
    <property type="match status" value="1"/>
</dbReference>
<dbReference type="AlphaFoldDB" id="A0A975CZM2"/>
<dbReference type="InterPro" id="IPR039422">
    <property type="entry name" value="MarR/SlyA-like"/>
</dbReference>